<dbReference type="InterPro" id="IPR010093">
    <property type="entry name" value="SinI_DNA-bd"/>
</dbReference>
<dbReference type="EMBL" id="JXOD01000281">
    <property type="protein sequence ID" value="KMO11861.1"/>
    <property type="molecule type" value="Genomic_DNA"/>
</dbReference>
<sequence length="72" mass="7837">PEPSPALAPDRLTYRVEEAAKLLGVSKTKVWDLIGEGRLPARKLDGVRLIRRVDLEAFIDAMPASRGGPKDG</sequence>
<dbReference type="InterPro" id="IPR041657">
    <property type="entry name" value="HTH_17"/>
</dbReference>
<organism evidence="2 3">
    <name type="scientific">Methylobacterium platani JCM 14648</name>
    <dbReference type="NCBI Taxonomy" id="1295136"/>
    <lineage>
        <taxon>Bacteria</taxon>
        <taxon>Pseudomonadati</taxon>
        <taxon>Pseudomonadota</taxon>
        <taxon>Alphaproteobacteria</taxon>
        <taxon>Hyphomicrobiales</taxon>
        <taxon>Methylobacteriaceae</taxon>
        <taxon>Methylobacterium</taxon>
    </lineage>
</organism>
<feature type="domain" description="Helix-turn-helix" evidence="1">
    <location>
        <begin position="14"/>
        <end position="61"/>
    </location>
</feature>
<feature type="non-terminal residue" evidence="2">
    <location>
        <position position="1"/>
    </location>
</feature>
<dbReference type="NCBIfam" id="TIGR01764">
    <property type="entry name" value="excise"/>
    <property type="match status" value="1"/>
</dbReference>
<evidence type="ECO:0000259" key="1">
    <source>
        <dbReference type="Pfam" id="PF12728"/>
    </source>
</evidence>
<protein>
    <recommendedName>
        <fullName evidence="1">Helix-turn-helix domain-containing protein</fullName>
    </recommendedName>
</protein>
<gene>
    <name evidence="2" type="ORF">SQ03_25905</name>
</gene>
<reference evidence="2 3" key="1">
    <citation type="submission" date="2015-01" db="EMBL/GenBank/DDBJ databases">
        <title>Genome sequencing of Methylobacterium platani JCM14648 type strain.</title>
        <authorList>
            <person name="Chaudhry V."/>
            <person name="Patil P.B."/>
        </authorList>
    </citation>
    <scope>NUCLEOTIDE SEQUENCE [LARGE SCALE GENOMIC DNA]</scope>
    <source>
        <strain evidence="2 3">JCM 14648</strain>
    </source>
</reference>
<dbReference type="InterPro" id="IPR009061">
    <property type="entry name" value="DNA-bd_dom_put_sf"/>
</dbReference>
<keyword evidence="3" id="KW-1185">Reference proteome</keyword>
<evidence type="ECO:0000313" key="2">
    <source>
        <dbReference type="EMBL" id="KMO11861.1"/>
    </source>
</evidence>
<dbReference type="Pfam" id="PF12728">
    <property type="entry name" value="HTH_17"/>
    <property type="match status" value="1"/>
</dbReference>
<dbReference type="RefSeq" id="WP_082173493.1">
    <property type="nucleotide sequence ID" value="NZ_JXOD01000281.1"/>
</dbReference>
<dbReference type="SUPFAM" id="SSF46955">
    <property type="entry name" value="Putative DNA-binding domain"/>
    <property type="match status" value="1"/>
</dbReference>
<proteinExistence type="predicted"/>
<accession>A0ABR5GRR4</accession>
<comment type="caution">
    <text evidence="2">The sequence shown here is derived from an EMBL/GenBank/DDBJ whole genome shotgun (WGS) entry which is preliminary data.</text>
</comment>
<name>A0ABR5GRR4_9HYPH</name>
<dbReference type="Proteomes" id="UP000035947">
    <property type="component" value="Unassembled WGS sequence"/>
</dbReference>
<evidence type="ECO:0000313" key="3">
    <source>
        <dbReference type="Proteomes" id="UP000035947"/>
    </source>
</evidence>